<dbReference type="SUPFAM" id="SSF56935">
    <property type="entry name" value="Porins"/>
    <property type="match status" value="1"/>
</dbReference>
<dbReference type="OrthoDB" id="8173690at2"/>
<dbReference type="RefSeq" id="WP_135568164.1">
    <property type="nucleotide sequence ID" value="NZ_MPRK01000174.1"/>
</dbReference>
<reference evidence="2 3" key="1">
    <citation type="submission" date="2016-11" db="EMBL/GenBank/DDBJ databases">
        <title>Mixed transmission modes and dynamic genome evolution in an obligate animal-bacterial symbiosis.</title>
        <authorList>
            <person name="Russell S.L."/>
            <person name="Corbett-Detig R.B."/>
            <person name="Cavanaugh C.M."/>
        </authorList>
    </citation>
    <scope>NUCLEOTIDE SEQUENCE [LARGE SCALE GENOMIC DNA]</scope>
    <source>
        <strain evidence="2">Sp-SM6</strain>
    </source>
</reference>
<feature type="non-terminal residue" evidence="2">
    <location>
        <position position="1"/>
    </location>
</feature>
<dbReference type="AlphaFoldDB" id="A0A1T2L083"/>
<name>A0A1T2L083_9GAMM</name>
<dbReference type="Proteomes" id="UP000190198">
    <property type="component" value="Unassembled WGS sequence"/>
</dbReference>
<sequence>GVAYQSWNYGDNLQDVDSLGLTGTYSFGNSKLVASWANVEQADLEQDGWGLGLSHSLSKRTSVYATYASVDHGYRMDWGARASFSGINGAPTAGYDSRIGEGEVSEDGGMFSVGMIHDF</sequence>
<evidence type="ECO:0000259" key="1">
    <source>
        <dbReference type="Pfam" id="PF13609"/>
    </source>
</evidence>
<gene>
    <name evidence="2" type="ORF">BOW52_08400</name>
</gene>
<evidence type="ECO:0000313" key="2">
    <source>
        <dbReference type="EMBL" id="OOZ38513.1"/>
    </source>
</evidence>
<evidence type="ECO:0000313" key="3">
    <source>
        <dbReference type="Proteomes" id="UP000190198"/>
    </source>
</evidence>
<protein>
    <recommendedName>
        <fullName evidence="1">Porin domain-containing protein</fullName>
    </recommendedName>
</protein>
<dbReference type="GO" id="GO:0015288">
    <property type="term" value="F:porin activity"/>
    <property type="evidence" value="ECO:0007669"/>
    <property type="project" value="InterPro"/>
</dbReference>
<dbReference type="InterPro" id="IPR033900">
    <property type="entry name" value="Gram_neg_porin_domain"/>
</dbReference>
<dbReference type="Gene3D" id="2.40.160.10">
    <property type="entry name" value="Porin"/>
    <property type="match status" value="1"/>
</dbReference>
<accession>A0A1T2L083</accession>
<comment type="caution">
    <text evidence="2">The sequence shown here is derived from an EMBL/GenBank/DDBJ whole genome shotgun (WGS) entry which is preliminary data.</text>
</comment>
<dbReference type="EMBL" id="MPRK01000174">
    <property type="protein sequence ID" value="OOZ38513.1"/>
    <property type="molecule type" value="Genomic_DNA"/>
</dbReference>
<dbReference type="GO" id="GO:0016020">
    <property type="term" value="C:membrane"/>
    <property type="evidence" value="ECO:0007669"/>
    <property type="project" value="InterPro"/>
</dbReference>
<feature type="domain" description="Porin" evidence="1">
    <location>
        <begin position="1"/>
        <end position="71"/>
    </location>
</feature>
<dbReference type="Pfam" id="PF13609">
    <property type="entry name" value="Porin_4"/>
    <property type="match status" value="1"/>
</dbReference>
<proteinExistence type="predicted"/>
<dbReference type="InterPro" id="IPR023614">
    <property type="entry name" value="Porin_dom_sf"/>
</dbReference>
<organism evidence="2 3">
    <name type="scientific">Solemya elarraichensis gill symbiont</name>
    <dbReference type="NCBI Taxonomy" id="1918949"/>
    <lineage>
        <taxon>Bacteria</taxon>
        <taxon>Pseudomonadati</taxon>
        <taxon>Pseudomonadota</taxon>
        <taxon>Gammaproteobacteria</taxon>
        <taxon>sulfur-oxidizing symbionts</taxon>
    </lineage>
</organism>
<keyword evidence="3" id="KW-1185">Reference proteome</keyword>